<dbReference type="InterPro" id="IPR020904">
    <property type="entry name" value="Sc_DH/Rdtase_CS"/>
</dbReference>
<protein>
    <submittedName>
        <fullName evidence="3">Uncharacterized protein</fullName>
    </submittedName>
</protein>
<dbReference type="SUPFAM" id="SSF51735">
    <property type="entry name" value="NAD(P)-binding Rossmann-fold domains"/>
    <property type="match status" value="1"/>
</dbReference>
<keyword evidence="4" id="KW-1185">Reference proteome</keyword>
<organism evidence="3 4">
    <name type="scientific">Caerostris extrusa</name>
    <name type="common">Bark spider</name>
    <name type="synonym">Caerostris bankana</name>
    <dbReference type="NCBI Taxonomy" id="172846"/>
    <lineage>
        <taxon>Eukaryota</taxon>
        <taxon>Metazoa</taxon>
        <taxon>Ecdysozoa</taxon>
        <taxon>Arthropoda</taxon>
        <taxon>Chelicerata</taxon>
        <taxon>Arachnida</taxon>
        <taxon>Araneae</taxon>
        <taxon>Araneomorphae</taxon>
        <taxon>Entelegynae</taxon>
        <taxon>Araneoidea</taxon>
        <taxon>Araneidae</taxon>
        <taxon>Caerostris</taxon>
    </lineage>
</organism>
<name>A0AAV4S915_CAEEX</name>
<evidence type="ECO:0000256" key="2">
    <source>
        <dbReference type="RuleBase" id="RU000363"/>
    </source>
</evidence>
<dbReference type="Pfam" id="PF00106">
    <property type="entry name" value="adh_short"/>
    <property type="match status" value="1"/>
</dbReference>
<dbReference type="AlphaFoldDB" id="A0AAV4S915"/>
<dbReference type="PANTHER" id="PTHR43313:SF50">
    <property type="entry name" value="GH26015P"/>
    <property type="match status" value="1"/>
</dbReference>
<accession>A0AAV4S915</accession>
<comment type="caution">
    <text evidence="3">The sequence shown here is derived from an EMBL/GenBank/DDBJ whole genome shotgun (WGS) entry which is preliminary data.</text>
</comment>
<dbReference type="PANTHER" id="PTHR43313">
    <property type="entry name" value="SHORT-CHAIN DEHYDROGENASE/REDUCTASE FAMILY 9C"/>
    <property type="match status" value="1"/>
</dbReference>
<reference evidence="3 4" key="1">
    <citation type="submission" date="2021-06" db="EMBL/GenBank/DDBJ databases">
        <title>Caerostris extrusa draft genome.</title>
        <authorList>
            <person name="Kono N."/>
            <person name="Arakawa K."/>
        </authorList>
    </citation>
    <scope>NUCLEOTIDE SEQUENCE [LARGE SCALE GENOMIC DNA]</scope>
</reference>
<dbReference type="GO" id="GO:0008202">
    <property type="term" value="P:steroid metabolic process"/>
    <property type="evidence" value="ECO:0007669"/>
    <property type="project" value="TreeGrafter"/>
</dbReference>
<comment type="similarity">
    <text evidence="2">Belongs to the short-chain dehydrogenases/reductases (SDR) family.</text>
</comment>
<proteinExistence type="inferred from homology"/>
<dbReference type="InterPro" id="IPR036291">
    <property type="entry name" value="NAD(P)-bd_dom_sf"/>
</dbReference>
<dbReference type="PRINTS" id="PR00081">
    <property type="entry name" value="GDHRDH"/>
</dbReference>
<dbReference type="GO" id="GO:0016491">
    <property type="term" value="F:oxidoreductase activity"/>
    <property type="evidence" value="ECO:0007669"/>
    <property type="project" value="UniProtKB-KW"/>
</dbReference>
<evidence type="ECO:0000256" key="1">
    <source>
        <dbReference type="ARBA" id="ARBA00023002"/>
    </source>
</evidence>
<dbReference type="EMBL" id="BPLR01009167">
    <property type="protein sequence ID" value="GIY30022.1"/>
    <property type="molecule type" value="Genomic_DNA"/>
</dbReference>
<dbReference type="PRINTS" id="PR00080">
    <property type="entry name" value="SDRFAMILY"/>
</dbReference>
<evidence type="ECO:0000313" key="3">
    <source>
        <dbReference type="EMBL" id="GIY30022.1"/>
    </source>
</evidence>
<gene>
    <name evidence="3" type="primary">Dhrs9</name>
    <name evidence="3" type="ORF">CEXT_174271</name>
</gene>
<dbReference type="PROSITE" id="PS00061">
    <property type="entry name" value="ADH_SHORT"/>
    <property type="match status" value="1"/>
</dbReference>
<dbReference type="InterPro" id="IPR002347">
    <property type="entry name" value="SDR_fam"/>
</dbReference>
<keyword evidence="1" id="KW-0560">Oxidoreductase</keyword>
<sequence length="355" mass="40250">MVGGCIQYKKIRDLDTSKGLKMIMFVLDFLTNLILDCRFQIVVGFSFLIHWAWRLPRPRKGAGNKTVFITGCDSGMGHRMARRFDEMGMHVFAGCLQPKGEGALALKKSCSTRLHIVPVDITRDDLVLKAVDYVKANLPPGDKGLYCLVNNAGVLAFTDFELMTPSMCEEVININLLGTMRVTKHFLPLICQVPGRVVTITSILARLVYPGVAVYAATKHGLNGFFSALRYELQEKGVHVATVEPGDFSTTTDIMQWTQRHLEEIWNNLSPEEKKSKLHLFEKTKKKVHKTKCSEKVQEKNYKFLLQDVEDAMLAEEPHWRYVSAPTATKIVLWILRSLPEKWSFKLMGEKTISN</sequence>
<evidence type="ECO:0000313" key="4">
    <source>
        <dbReference type="Proteomes" id="UP001054945"/>
    </source>
</evidence>
<dbReference type="Gene3D" id="3.40.50.720">
    <property type="entry name" value="NAD(P)-binding Rossmann-like Domain"/>
    <property type="match status" value="1"/>
</dbReference>
<dbReference type="Proteomes" id="UP001054945">
    <property type="component" value="Unassembled WGS sequence"/>
</dbReference>